<organism evidence="4 5">
    <name type="scientific">Henriciella mobilis</name>
    <dbReference type="NCBI Taxonomy" id="2305467"/>
    <lineage>
        <taxon>Bacteria</taxon>
        <taxon>Pseudomonadati</taxon>
        <taxon>Pseudomonadota</taxon>
        <taxon>Alphaproteobacteria</taxon>
        <taxon>Hyphomonadales</taxon>
        <taxon>Hyphomonadaceae</taxon>
        <taxon>Henriciella</taxon>
    </lineage>
</organism>
<dbReference type="Gene3D" id="3.40.630.30">
    <property type="match status" value="1"/>
</dbReference>
<evidence type="ECO:0000256" key="2">
    <source>
        <dbReference type="ARBA" id="ARBA00023315"/>
    </source>
</evidence>
<dbReference type="GO" id="GO:0016747">
    <property type="term" value="F:acyltransferase activity, transferring groups other than amino-acyl groups"/>
    <property type="evidence" value="ECO:0007669"/>
    <property type="project" value="InterPro"/>
</dbReference>
<evidence type="ECO:0000259" key="3">
    <source>
        <dbReference type="PROSITE" id="PS51186"/>
    </source>
</evidence>
<evidence type="ECO:0000313" key="5">
    <source>
        <dbReference type="Proteomes" id="UP000266385"/>
    </source>
</evidence>
<comment type="caution">
    <text evidence="4">The sequence shown here is derived from an EMBL/GenBank/DDBJ whole genome shotgun (WGS) entry which is preliminary data.</text>
</comment>
<dbReference type="RefSeq" id="WP_119376773.1">
    <property type="nucleotide sequence ID" value="NZ_QWFX01000013.1"/>
</dbReference>
<feature type="domain" description="N-acetyltransferase" evidence="3">
    <location>
        <begin position="16"/>
        <end position="184"/>
    </location>
</feature>
<proteinExistence type="predicted"/>
<dbReference type="SUPFAM" id="SSF55729">
    <property type="entry name" value="Acyl-CoA N-acyltransferases (Nat)"/>
    <property type="match status" value="1"/>
</dbReference>
<dbReference type="PROSITE" id="PS51186">
    <property type="entry name" value="GNAT"/>
    <property type="match status" value="1"/>
</dbReference>
<dbReference type="OrthoDB" id="572496at2"/>
<gene>
    <name evidence="4" type="ORF">D1223_12615</name>
</gene>
<accession>A0A399RA07</accession>
<dbReference type="PANTHER" id="PTHR43800">
    <property type="entry name" value="PEPTIDYL-LYSINE N-ACETYLTRANSFERASE YJAB"/>
    <property type="match status" value="1"/>
</dbReference>
<dbReference type="AlphaFoldDB" id="A0A399RA07"/>
<evidence type="ECO:0000313" key="4">
    <source>
        <dbReference type="EMBL" id="RIJ28238.1"/>
    </source>
</evidence>
<reference evidence="4 5" key="1">
    <citation type="submission" date="2018-08" db="EMBL/GenBank/DDBJ databases">
        <title>Henriciella mobilis sp. nov., isolated from seawater.</title>
        <authorList>
            <person name="Cheng H."/>
            <person name="Wu Y.-H."/>
            <person name="Xu X.-W."/>
            <person name="Guo L.-L."/>
        </authorList>
    </citation>
    <scope>NUCLEOTIDE SEQUENCE [LARGE SCALE GENOMIC DNA]</scope>
    <source>
        <strain evidence="4 5">JN25</strain>
    </source>
</reference>
<keyword evidence="5" id="KW-1185">Reference proteome</keyword>
<keyword evidence="2" id="KW-0012">Acyltransferase</keyword>
<dbReference type="Pfam" id="PF13673">
    <property type="entry name" value="Acetyltransf_10"/>
    <property type="match status" value="1"/>
</dbReference>
<dbReference type="EMBL" id="QWFX01000013">
    <property type="protein sequence ID" value="RIJ28238.1"/>
    <property type="molecule type" value="Genomic_DNA"/>
</dbReference>
<dbReference type="InterPro" id="IPR000182">
    <property type="entry name" value="GNAT_dom"/>
</dbReference>
<dbReference type="PANTHER" id="PTHR43800:SF1">
    <property type="entry name" value="PEPTIDYL-LYSINE N-ACETYLTRANSFERASE YJAB"/>
    <property type="match status" value="1"/>
</dbReference>
<keyword evidence="1 4" id="KW-0808">Transferase</keyword>
<dbReference type="CDD" id="cd04301">
    <property type="entry name" value="NAT_SF"/>
    <property type="match status" value="1"/>
</dbReference>
<evidence type="ECO:0000256" key="1">
    <source>
        <dbReference type="ARBA" id="ARBA00022679"/>
    </source>
</evidence>
<protein>
    <submittedName>
        <fullName evidence="4">GNAT family N-acetyltransferase</fullName>
    </submittedName>
</protein>
<dbReference type="InterPro" id="IPR016181">
    <property type="entry name" value="Acyl_CoA_acyltransferase"/>
</dbReference>
<name>A0A399RA07_9PROT</name>
<sequence length="194" mass="21837">MRSRSFQNGAGHKAAFSIRPAIRADFSEIIEVDKSASLLFGPTGLLSEEALADHVPAQALQDALNQDWLLVAEMPDKAVVGFVMATVRDGGLYVDQLSVSPDYGRQGIGTALMRNLEGKAHNRDILELTLSTFRDLPWNAPFYATLGFRHIKRSHLRPFMLEIETAQAEFMDVSKRTFMRKRLRKTLFRSKKAQ</sequence>
<dbReference type="Proteomes" id="UP000266385">
    <property type="component" value="Unassembled WGS sequence"/>
</dbReference>